<sequence>KQPVPAAKPKAKPKPKTTPKTKPKTTNSAAPKVELRTVTMKNPSTGEEAKVAGNYRMVKRWIKEALVEEGLLGKIYKNNELDEAAKVVIAEALSIIKAMDKYKV</sequence>
<feature type="non-terminal residue" evidence="2">
    <location>
        <position position="1"/>
    </location>
</feature>
<evidence type="ECO:0000256" key="1">
    <source>
        <dbReference type="SAM" id="MobiDB-lite"/>
    </source>
</evidence>
<reference evidence="2 3" key="1">
    <citation type="submission" date="2020-05" db="EMBL/GenBank/DDBJ databases">
        <title>Horizontal transmission and recombination maintain forever young bacterial symbiont genomes.</title>
        <authorList>
            <person name="Russell S.L."/>
            <person name="Pepper-Tunick E."/>
            <person name="Svedberg J."/>
            <person name="Byrne A."/>
            <person name="Ruelas Castillo J."/>
            <person name="Vollmers C."/>
            <person name="Beinart R.A."/>
            <person name="Corbett-Detig R."/>
        </authorList>
    </citation>
    <scope>NUCLEOTIDE SEQUENCE [LARGE SCALE GENOMIC DNA]</scope>
    <source>
        <strain evidence="2">4727-3</strain>
    </source>
</reference>
<gene>
    <name evidence="2" type="ORF">H0A75_07210</name>
</gene>
<dbReference type="Proteomes" id="UP000537890">
    <property type="component" value="Unassembled WGS sequence"/>
</dbReference>
<evidence type="ECO:0000313" key="2">
    <source>
        <dbReference type="EMBL" id="NYT47378.1"/>
    </source>
</evidence>
<accession>A0A7Z0SD85</accession>
<dbReference type="AlphaFoldDB" id="A0A7Z0SD85"/>
<feature type="compositionally biased region" description="Basic residues" evidence="1">
    <location>
        <begin position="9"/>
        <end position="23"/>
    </location>
</feature>
<feature type="region of interest" description="Disordered" evidence="1">
    <location>
        <begin position="1"/>
        <end position="31"/>
    </location>
</feature>
<name>A0A7Z0SD85_9GAMM</name>
<dbReference type="EMBL" id="JACCHS010000139">
    <property type="protein sequence ID" value="NYT47378.1"/>
    <property type="molecule type" value="Genomic_DNA"/>
</dbReference>
<comment type="caution">
    <text evidence="2">The sequence shown here is derived from an EMBL/GenBank/DDBJ whole genome shotgun (WGS) entry which is preliminary data.</text>
</comment>
<evidence type="ECO:0000313" key="3">
    <source>
        <dbReference type="Proteomes" id="UP000537890"/>
    </source>
</evidence>
<organism evidence="2 3">
    <name type="scientific">Candidatus Methanofishera endochildressiae</name>
    <dbReference type="NCBI Taxonomy" id="2738884"/>
    <lineage>
        <taxon>Bacteria</taxon>
        <taxon>Pseudomonadati</taxon>
        <taxon>Pseudomonadota</taxon>
        <taxon>Gammaproteobacteria</taxon>
        <taxon>Candidatus Methanofishera</taxon>
    </lineage>
</organism>
<proteinExistence type="predicted"/>
<protein>
    <submittedName>
        <fullName evidence="2">Uncharacterized protein</fullName>
    </submittedName>
</protein>